<protein>
    <submittedName>
        <fullName evidence="1">Uncharacterized protein</fullName>
    </submittedName>
</protein>
<dbReference type="AlphaFoldDB" id="A0A1D1VEH9"/>
<name>A0A1D1VEH9_RAMVA</name>
<dbReference type="EMBL" id="BDGG01000005">
    <property type="protein sequence ID" value="GAV00050.1"/>
    <property type="molecule type" value="Genomic_DNA"/>
</dbReference>
<sequence>MYTSSFIRVCRRFSIRQRVSDEDGSDLGTTLESDFSDVEVEMGTELDRSSNEGGGAVHAPFQESASLLIIL</sequence>
<evidence type="ECO:0000313" key="2">
    <source>
        <dbReference type="Proteomes" id="UP000186922"/>
    </source>
</evidence>
<comment type="caution">
    <text evidence="1">The sequence shown here is derived from an EMBL/GenBank/DDBJ whole genome shotgun (WGS) entry which is preliminary data.</text>
</comment>
<organism evidence="1 2">
    <name type="scientific">Ramazzottius varieornatus</name>
    <name type="common">Water bear</name>
    <name type="synonym">Tardigrade</name>
    <dbReference type="NCBI Taxonomy" id="947166"/>
    <lineage>
        <taxon>Eukaryota</taxon>
        <taxon>Metazoa</taxon>
        <taxon>Ecdysozoa</taxon>
        <taxon>Tardigrada</taxon>
        <taxon>Eutardigrada</taxon>
        <taxon>Parachela</taxon>
        <taxon>Hypsibioidea</taxon>
        <taxon>Ramazzottiidae</taxon>
        <taxon>Ramazzottius</taxon>
    </lineage>
</organism>
<reference evidence="1 2" key="1">
    <citation type="journal article" date="2016" name="Nat. Commun.">
        <title>Extremotolerant tardigrade genome and improved radiotolerance of human cultured cells by tardigrade-unique protein.</title>
        <authorList>
            <person name="Hashimoto T."/>
            <person name="Horikawa D.D."/>
            <person name="Saito Y."/>
            <person name="Kuwahara H."/>
            <person name="Kozuka-Hata H."/>
            <person name="Shin-I T."/>
            <person name="Minakuchi Y."/>
            <person name="Ohishi K."/>
            <person name="Motoyama A."/>
            <person name="Aizu T."/>
            <person name="Enomoto A."/>
            <person name="Kondo K."/>
            <person name="Tanaka S."/>
            <person name="Hara Y."/>
            <person name="Koshikawa S."/>
            <person name="Sagara H."/>
            <person name="Miura T."/>
            <person name="Yokobori S."/>
            <person name="Miyagawa K."/>
            <person name="Suzuki Y."/>
            <person name="Kubo T."/>
            <person name="Oyama M."/>
            <person name="Kohara Y."/>
            <person name="Fujiyama A."/>
            <person name="Arakawa K."/>
            <person name="Katayama T."/>
            <person name="Toyoda A."/>
            <person name="Kunieda T."/>
        </authorList>
    </citation>
    <scope>NUCLEOTIDE SEQUENCE [LARGE SCALE GENOMIC DNA]</scope>
    <source>
        <strain evidence="1 2">YOKOZUNA-1</strain>
    </source>
</reference>
<evidence type="ECO:0000313" key="1">
    <source>
        <dbReference type="EMBL" id="GAV00050.1"/>
    </source>
</evidence>
<proteinExistence type="predicted"/>
<accession>A0A1D1VEH9</accession>
<dbReference type="Proteomes" id="UP000186922">
    <property type="component" value="Unassembled WGS sequence"/>
</dbReference>
<gene>
    <name evidence="1" type="primary">RvY_10958-1</name>
    <name evidence="1" type="synonym">RvY_10958.1</name>
    <name evidence="1" type="ORF">RvY_10958</name>
</gene>
<keyword evidence="2" id="KW-1185">Reference proteome</keyword>